<comment type="catalytic activity">
    <reaction evidence="4 5">
        <text>L-glutaminyl-[peptide chain release factor] + S-adenosyl-L-methionine = N(5)-methyl-L-glutaminyl-[peptide chain release factor] + S-adenosyl-L-homocysteine + H(+)</text>
        <dbReference type="Rhea" id="RHEA:42896"/>
        <dbReference type="Rhea" id="RHEA-COMP:10271"/>
        <dbReference type="Rhea" id="RHEA-COMP:10272"/>
        <dbReference type="ChEBI" id="CHEBI:15378"/>
        <dbReference type="ChEBI" id="CHEBI:30011"/>
        <dbReference type="ChEBI" id="CHEBI:57856"/>
        <dbReference type="ChEBI" id="CHEBI:59789"/>
        <dbReference type="ChEBI" id="CHEBI:61891"/>
        <dbReference type="EC" id="2.1.1.297"/>
    </reaction>
</comment>
<feature type="binding site" evidence="5">
    <location>
        <position position="187"/>
    </location>
    <ligand>
        <name>S-adenosyl-L-methionine</name>
        <dbReference type="ChEBI" id="CHEBI:59789"/>
    </ligand>
</feature>
<dbReference type="Gene3D" id="3.40.50.150">
    <property type="entry name" value="Vaccinia Virus protein VP39"/>
    <property type="match status" value="1"/>
</dbReference>
<evidence type="ECO:0000259" key="8">
    <source>
        <dbReference type="Pfam" id="PF17827"/>
    </source>
</evidence>
<dbReference type="RefSeq" id="WP_206967905.1">
    <property type="nucleotide sequence ID" value="NZ_JAFLVX010000032.1"/>
</dbReference>
<evidence type="ECO:0000256" key="3">
    <source>
        <dbReference type="ARBA" id="ARBA00022691"/>
    </source>
</evidence>
<dbReference type="Gene3D" id="1.10.8.10">
    <property type="entry name" value="DNA helicase RuvA subunit, C-terminal domain"/>
    <property type="match status" value="1"/>
</dbReference>
<keyword evidence="3 5" id="KW-0949">S-adenosyl-L-methionine</keyword>
<dbReference type="CDD" id="cd02440">
    <property type="entry name" value="AdoMet_MTases"/>
    <property type="match status" value="1"/>
</dbReference>
<dbReference type="Pfam" id="PF05175">
    <property type="entry name" value="MTS"/>
    <property type="match status" value="1"/>
</dbReference>
<dbReference type="GO" id="GO:0032259">
    <property type="term" value="P:methylation"/>
    <property type="evidence" value="ECO:0007669"/>
    <property type="project" value="UniProtKB-KW"/>
</dbReference>
<keyword evidence="10" id="KW-1185">Reference proteome</keyword>
<evidence type="ECO:0000256" key="2">
    <source>
        <dbReference type="ARBA" id="ARBA00022679"/>
    </source>
</evidence>
<feature type="domain" description="Methyltransferase small" evidence="7">
    <location>
        <begin position="104"/>
        <end position="192"/>
    </location>
</feature>
<dbReference type="NCBIfam" id="TIGR03534">
    <property type="entry name" value="RF_mod_PrmC"/>
    <property type="match status" value="1"/>
</dbReference>
<dbReference type="InterPro" id="IPR002052">
    <property type="entry name" value="DNA_methylase_N6_adenine_CS"/>
</dbReference>
<comment type="caution">
    <text evidence="9">The sequence shown here is derived from an EMBL/GenBank/DDBJ whole genome shotgun (WGS) entry which is preliminary data.</text>
</comment>
<dbReference type="InterPro" id="IPR029063">
    <property type="entry name" value="SAM-dependent_MTases_sf"/>
</dbReference>
<feature type="binding site" evidence="5">
    <location>
        <begin position="121"/>
        <end position="125"/>
    </location>
    <ligand>
        <name>S-adenosyl-L-methionine</name>
        <dbReference type="ChEBI" id="CHEBI:59789"/>
    </ligand>
</feature>
<dbReference type="GO" id="GO:0102559">
    <property type="term" value="F:peptide chain release factor N(5)-glutamine methyltransferase activity"/>
    <property type="evidence" value="ECO:0007669"/>
    <property type="project" value="UniProtKB-EC"/>
</dbReference>
<dbReference type="Pfam" id="PF17827">
    <property type="entry name" value="PrmC_N"/>
    <property type="match status" value="1"/>
</dbReference>
<evidence type="ECO:0000313" key="9">
    <source>
        <dbReference type="EMBL" id="MBO0477697.1"/>
    </source>
</evidence>
<dbReference type="HAMAP" id="MF_02126">
    <property type="entry name" value="RF_methyltr_PrmC"/>
    <property type="match status" value="1"/>
</dbReference>
<dbReference type="InterPro" id="IPR004556">
    <property type="entry name" value="HemK-like"/>
</dbReference>
<feature type="coiled-coil region" evidence="6">
    <location>
        <begin position="143"/>
        <end position="170"/>
    </location>
</feature>
<dbReference type="InterPro" id="IPR040758">
    <property type="entry name" value="PrmC_N"/>
</dbReference>
<comment type="function">
    <text evidence="5">Methylates the class 1 translation termination release factors RF1/PrfA and RF2/PrfB on the glutamine residue of the universally conserved GGQ motif.</text>
</comment>
<dbReference type="NCBIfam" id="TIGR00536">
    <property type="entry name" value="hemK_fam"/>
    <property type="match status" value="1"/>
</dbReference>
<keyword evidence="2 5" id="KW-0808">Transferase</keyword>
<proteinExistence type="inferred from homology"/>
<evidence type="ECO:0000256" key="4">
    <source>
        <dbReference type="ARBA" id="ARBA00048391"/>
    </source>
</evidence>
<comment type="similarity">
    <text evidence="5">Belongs to the protein N5-glutamine methyltransferase family. PrmC subfamily.</text>
</comment>
<dbReference type="PROSITE" id="PS00092">
    <property type="entry name" value="N6_MTASE"/>
    <property type="match status" value="1"/>
</dbReference>
<dbReference type="Proteomes" id="UP000664857">
    <property type="component" value="Unassembled WGS sequence"/>
</dbReference>
<dbReference type="EMBL" id="JAFLVX010000032">
    <property type="protein sequence ID" value="MBO0477697.1"/>
    <property type="molecule type" value="Genomic_DNA"/>
</dbReference>
<gene>
    <name evidence="5 9" type="primary">prmC</name>
    <name evidence="9" type="ORF">DOK76_11480</name>
</gene>
<accession>A0ABS3HVA9</accession>
<dbReference type="SUPFAM" id="SSF53335">
    <property type="entry name" value="S-adenosyl-L-methionine-dependent methyltransferases"/>
    <property type="match status" value="1"/>
</dbReference>
<evidence type="ECO:0000256" key="6">
    <source>
        <dbReference type="SAM" id="Coils"/>
    </source>
</evidence>
<dbReference type="InterPro" id="IPR019874">
    <property type="entry name" value="RF_methyltr_PrmC"/>
</dbReference>
<keyword evidence="1 5" id="KW-0489">Methyltransferase</keyword>
<sequence>MINQTTYFEVLKWASSFLENNQKESFMAEYLLLERKDWSKTDLLLHFKETMPESEKEQYLKDLEQLVKDVPVQYLIGSTEFYGRRFLVTEATLIPRPETEELVDLILKDLPNEPLNIVDIGTGTGAIALSLSLERPNWQVTGIDISREALEVAKANSKELQAQVTFVESDVLETYASSQPVDVIVSNPPYISLDEWDVMDESVRKFEPKQALFADNNGLFIYEKIAKESQAVLASTGRIYLEIGYLQGESVSRLFKEAFPEKEVEVIQDMNGQDRMIRVK</sequence>
<feature type="binding site" evidence="5">
    <location>
        <begin position="187"/>
        <end position="190"/>
    </location>
    <ligand>
        <name>substrate</name>
    </ligand>
</feature>
<dbReference type="PANTHER" id="PTHR18895">
    <property type="entry name" value="HEMK METHYLTRANSFERASE"/>
    <property type="match status" value="1"/>
</dbReference>
<evidence type="ECO:0000313" key="10">
    <source>
        <dbReference type="Proteomes" id="UP000664857"/>
    </source>
</evidence>
<evidence type="ECO:0000259" key="7">
    <source>
        <dbReference type="Pfam" id="PF05175"/>
    </source>
</evidence>
<organism evidence="9 10">
    <name type="scientific">Candidatus Vagococcus giribetii</name>
    <dbReference type="NCBI Taxonomy" id="2230876"/>
    <lineage>
        <taxon>Bacteria</taxon>
        <taxon>Bacillati</taxon>
        <taxon>Bacillota</taxon>
        <taxon>Bacilli</taxon>
        <taxon>Lactobacillales</taxon>
        <taxon>Enterococcaceae</taxon>
        <taxon>Vagococcus</taxon>
    </lineage>
</organism>
<evidence type="ECO:0000256" key="5">
    <source>
        <dbReference type="HAMAP-Rule" id="MF_02126"/>
    </source>
</evidence>
<protein>
    <recommendedName>
        <fullName evidence="5">Release factor glutamine methyltransferase</fullName>
        <shortName evidence="5">RF MTase</shortName>
        <ecNumber evidence="5">2.1.1.297</ecNumber>
    </recommendedName>
    <alternativeName>
        <fullName evidence="5">N5-glutamine methyltransferase PrmC</fullName>
    </alternativeName>
    <alternativeName>
        <fullName evidence="5">Protein-(glutamine-N5) MTase PrmC</fullName>
    </alternativeName>
    <alternativeName>
        <fullName evidence="5">Protein-glutamine N-methyltransferase PrmC</fullName>
    </alternativeName>
</protein>
<dbReference type="InterPro" id="IPR050320">
    <property type="entry name" value="N5-glutamine_MTase"/>
</dbReference>
<dbReference type="PANTHER" id="PTHR18895:SF74">
    <property type="entry name" value="MTRF1L RELEASE FACTOR GLUTAMINE METHYLTRANSFERASE"/>
    <property type="match status" value="1"/>
</dbReference>
<keyword evidence="6" id="KW-0175">Coiled coil</keyword>
<feature type="domain" description="Release factor glutamine methyltransferase N-terminal" evidence="8">
    <location>
        <begin position="9"/>
        <end position="77"/>
    </location>
</feature>
<evidence type="ECO:0000256" key="1">
    <source>
        <dbReference type="ARBA" id="ARBA00022603"/>
    </source>
</evidence>
<feature type="binding site" evidence="5">
    <location>
        <position position="144"/>
    </location>
    <ligand>
        <name>S-adenosyl-L-methionine</name>
        <dbReference type="ChEBI" id="CHEBI:59789"/>
    </ligand>
</feature>
<name>A0ABS3HVA9_9ENTE</name>
<dbReference type="InterPro" id="IPR007848">
    <property type="entry name" value="Small_mtfrase_dom"/>
</dbReference>
<comment type="caution">
    <text evidence="5">Lacks conserved residue(s) required for the propagation of feature annotation.</text>
</comment>
<reference evidence="9 10" key="1">
    <citation type="submission" date="2021-03" db="EMBL/GenBank/DDBJ databases">
        <title>Enterococcal diversity collection.</title>
        <authorList>
            <person name="Gilmore M.S."/>
            <person name="Schwartzman J."/>
            <person name="Van Tyne D."/>
            <person name="Martin M."/>
            <person name="Earl A.M."/>
            <person name="Manson A.L."/>
            <person name="Straub T."/>
            <person name="Salamzade R."/>
            <person name="Saavedra J."/>
            <person name="Lebreton F."/>
            <person name="Prichula J."/>
            <person name="Schaufler K."/>
            <person name="Gaca A."/>
            <person name="Sgardioli B."/>
            <person name="Wagenaar J."/>
            <person name="Strong T."/>
        </authorList>
    </citation>
    <scope>NUCLEOTIDE SEQUENCE [LARGE SCALE GENOMIC DNA]</scope>
    <source>
        <strain evidence="9 10">DIV0080</strain>
    </source>
</reference>
<dbReference type="EC" id="2.1.1.297" evidence="5"/>